<sequence length="100" mass="11435">MTSPDYSYCTNIVSRVLFQLDVGVQGISREIHDTYSEPYSLLRLGKTKDQIQCMMHVLEMLVCIPHDKICGSCNEVYDDEIKHLVTRCQPTGVNKGQFSY</sequence>
<organism evidence="1">
    <name type="scientific">invertebrate metagenome</name>
    <dbReference type="NCBI Taxonomy" id="1711999"/>
    <lineage>
        <taxon>unclassified sequences</taxon>
        <taxon>metagenomes</taxon>
        <taxon>organismal metagenomes</taxon>
    </lineage>
</organism>
<accession>A0A2H9T2L3</accession>
<dbReference type="EMBL" id="NSIT01000588">
    <property type="protein sequence ID" value="PJE77455.1"/>
    <property type="molecule type" value="Genomic_DNA"/>
</dbReference>
<comment type="caution">
    <text evidence="1">The sequence shown here is derived from an EMBL/GenBank/DDBJ whole genome shotgun (WGS) entry which is preliminary data.</text>
</comment>
<name>A0A2H9T2L3_9ZZZZ</name>
<gene>
    <name evidence="1" type="ORF">CI610_03619</name>
</gene>
<protein>
    <submittedName>
        <fullName evidence="1">Uncharacterized protein</fullName>
    </submittedName>
</protein>
<dbReference type="AlphaFoldDB" id="A0A2H9T2L3"/>
<reference evidence="1" key="1">
    <citation type="journal article" date="2017" name="Appl. Environ. Microbiol.">
        <title>Molecular characterization of an Endozoicomonas-like organism causing infection in king scallop Pecten maximus L.</title>
        <authorList>
            <person name="Cano I."/>
            <person name="van Aerle R."/>
            <person name="Ross S."/>
            <person name="Verner-Jeffreys D.W."/>
            <person name="Paley R.K."/>
            <person name="Rimmer G."/>
            <person name="Ryder D."/>
            <person name="Hooper P."/>
            <person name="Stone D."/>
            <person name="Feist S.W."/>
        </authorList>
    </citation>
    <scope>NUCLEOTIDE SEQUENCE</scope>
</reference>
<evidence type="ECO:0000313" key="1">
    <source>
        <dbReference type="EMBL" id="PJE77455.1"/>
    </source>
</evidence>
<proteinExistence type="predicted"/>